<dbReference type="InterPro" id="IPR023865">
    <property type="entry name" value="Aliphatic_acid_kinase_CS"/>
</dbReference>
<keyword evidence="2" id="KW-0547">Nucleotide-binding</keyword>
<keyword evidence="7" id="KW-1185">Reference proteome</keyword>
<proteinExistence type="predicted"/>
<dbReference type="PANTHER" id="PTHR21015">
    <property type="entry name" value="UDP-N-ACETYLGLUCOSAMINE--N-ACETYLMURAMYL-(PENTAPEPTIDE) PYROPHOSPHORYL-UNDECAPRENOL N-ACETYLGLUCOSAMINE TRANSFERASE 1"/>
    <property type="match status" value="1"/>
</dbReference>
<keyword evidence="4" id="KW-0067">ATP-binding</keyword>
<evidence type="ECO:0000256" key="3">
    <source>
        <dbReference type="ARBA" id="ARBA00022777"/>
    </source>
</evidence>
<dbReference type="Gene3D" id="3.40.50.2000">
    <property type="entry name" value="Glycogen Phosphorylase B"/>
    <property type="match status" value="1"/>
</dbReference>
<evidence type="ECO:0000313" key="7">
    <source>
        <dbReference type="Proteomes" id="UP001589748"/>
    </source>
</evidence>
<feature type="domain" description="Glycosyl transferase family 28 C-terminal" evidence="5">
    <location>
        <begin position="164"/>
        <end position="275"/>
    </location>
</feature>
<reference evidence="6 7" key="1">
    <citation type="submission" date="2024-09" db="EMBL/GenBank/DDBJ databases">
        <authorList>
            <person name="Sun Q."/>
            <person name="Mori K."/>
        </authorList>
    </citation>
    <scope>NUCLEOTIDE SEQUENCE [LARGE SCALE GENOMIC DNA]</scope>
    <source>
        <strain evidence="6 7">TISTR 1856</strain>
    </source>
</reference>
<name>A0ABV5LNV4_9ACTN</name>
<keyword evidence="1" id="KW-0808">Transferase</keyword>
<dbReference type="SUPFAM" id="SSF53756">
    <property type="entry name" value="UDP-Glycosyltransferase/glycogen phosphorylase"/>
    <property type="match status" value="1"/>
</dbReference>
<dbReference type="PROSITE" id="PS01076">
    <property type="entry name" value="ACETATE_KINASE_2"/>
    <property type="match status" value="1"/>
</dbReference>
<evidence type="ECO:0000256" key="2">
    <source>
        <dbReference type="ARBA" id="ARBA00022741"/>
    </source>
</evidence>
<dbReference type="RefSeq" id="WP_380140043.1">
    <property type="nucleotide sequence ID" value="NZ_JBHLUI010000012.1"/>
</dbReference>
<organism evidence="6 7">
    <name type="scientific">Kineococcus gynurae</name>
    <dbReference type="NCBI Taxonomy" id="452979"/>
    <lineage>
        <taxon>Bacteria</taxon>
        <taxon>Bacillati</taxon>
        <taxon>Actinomycetota</taxon>
        <taxon>Actinomycetes</taxon>
        <taxon>Kineosporiales</taxon>
        <taxon>Kineosporiaceae</taxon>
        <taxon>Kineococcus</taxon>
    </lineage>
</organism>
<evidence type="ECO:0000256" key="1">
    <source>
        <dbReference type="ARBA" id="ARBA00022679"/>
    </source>
</evidence>
<dbReference type="InterPro" id="IPR007235">
    <property type="entry name" value="Glyco_trans_28_C"/>
</dbReference>
<dbReference type="Pfam" id="PF04101">
    <property type="entry name" value="Glyco_tran_28_C"/>
    <property type="match status" value="1"/>
</dbReference>
<dbReference type="PANTHER" id="PTHR21015:SF22">
    <property type="entry name" value="GLYCOSYLTRANSFERASE"/>
    <property type="match status" value="1"/>
</dbReference>
<evidence type="ECO:0000313" key="6">
    <source>
        <dbReference type="EMBL" id="MFB9375713.1"/>
    </source>
</evidence>
<protein>
    <submittedName>
        <fullName evidence="6">Glycosyltransferase</fullName>
    </submittedName>
</protein>
<dbReference type="EMBL" id="JBHMDM010000001">
    <property type="protein sequence ID" value="MFB9375713.1"/>
    <property type="molecule type" value="Genomic_DNA"/>
</dbReference>
<evidence type="ECO:0000259" key="5">
    <source>
        <dbReference type="Pfam" id="PF04101"/>
    </source>
</evidence>
<sequence>MTTLLVANTGGHLTQLHSLLRRLPVEDRVWVTLDGPQSRSLLAGEKAVYLTYPRARNVFHVARNTALALRRLPQRGVDQVITTGASLALSVLPPYALRGIPCHYIESATRVDGPSSSGRLLSRVPGIRLYTQHETWADARWRYSGTVLDGYRATPTGSRPVRKVVVTLGSSEGYPFRRPLERLLEILPEGVEVLWQTGSTPVDGLPLTATPSMSSEALNAAIRDADVVVAHAGTGSTLTALANGKMPLLLPRLISRGEHVDDHQTQIAAMLEERGLAVVRDAGTVEWSDLEHAAAHEVSLSATTPFALRN</sequence>
<keyword evidence="3" id="KW-0418">Kinase</keyword>
<evidence type="ECO:0000256" key="4">
    <source>
        <dbReference type="ARBA" id="ARBA00022840"/>
    </source>
</evidence>
<accession>A0ABV5LNV4</accession>
<comment type="caution">
    <text evidence="6">The sequence shown here is derived from an EMBL/GenBank/DDBJ whole genome shotgun (WGS) entry which is preliminary data.</text>
</comment>
<gene>
    <name evidence="6" type="ORF">ACFFVI_01910</name>
</gene>
<dbReference type="Proteomes" id="UP001589748">
    <property type="component" value="Unassembled WGS sequence"/>
</dbReference>